<dbReference type="Proteomes" id="UP000295293">
    <property type="component" value="Unassembled WGS sequence"/>
</dbReference>
<dbReference type="Gene3D" id="3.40.50.2300">
    <property type="match status" value="1"/>
</dbReference>
<proteinExistence type="predicted"/>
<evidence type="ECO:0000259" key="4">
    <source>
        <dbReference type="PROSITE" id="PS50110"/>
    </source>
</evidence>
<dbReference type="InterPro" id="IPR011006">
    <property type="entry name" value="CheY-like_superfamily"/>
</dbReference>
<dbReference type="SUPFAM" id="SSF52172">
    <property type="entry name" value="CheY-like"/>
    <property type="match status" value="1"/>
</dbReference>
<dbReference type="InterPro" id="IPR050595">
    <property type="entry name" value="Bact_response_regulator"/>
</dbReference>
<feature type="region of interest" description="Disordered" evidence="3">
    <location>
        <begin position="1"/>
        <end position="20"/>
    </location>
</feature>
<evidence type="ECO:0000313" key="6">
    <source>
        <dbReference type="Proteomes" id="UP000295293"/>
    </source>
</evidence>
<reference evidence="5 6" key="1">
    <citation type="submission" date="2019-03" db="EMBL/GenBank/DDBJ databases">
        <title>Genomic Encyclopedia of Type Strains, Phase IV (KMG-IV): sequencing the most valuable type-strain genomes for metagenomic binning, comparative biology and taxonomic classification.</title>
        <authorList>
            <person name="Goeker M."/>
        </authorList>
    </citation>
    <scope>NUCLEOTIDE SEQUENCE [LARGE SCALE GENOMIC DNA]</scope>
    <source>
        <strain evidence="5 6">DSM 21667</strain>
    </source>
</reference>
<gene>
    <name evidence="5" type="ORF">DFR29_103341</name>
</gene>
<accession>A0A4R6Z532</accession>
<feature type="domain" description="Response regulatory" evidence="4">
    <location>
        <begin position="23"/>
        <end position="139"/>
    </location>
</feature>
<keyword evidence="1 2" id="KW-0597">Phosphoprotein</keyword>
<dbReference type="SMART" id="SM00448">
    <property type="entry name" value="REC"/>
    <property type="match status" value="1"/>
</dbReference>
<name>A0A4R6Z532_9GAMM</name>
<evidence type="ECO:0000256" key="1">
    <source>
        <dbReference type="ARBA" id="ARBA00022553"/>
    </source>
</evidence>
<evidence type="ECO:0000313" key="5">
    <source>
        <dbReference type="EMBL" id="TDR46805.1"/>
    </source>
</evidence>
<dbReference type="AlphaFoldDB" id="A0A4R6Z532"/>
<evidence type="ECO:0000256" key="3">
    <source>
        <dbReference type="SAM" id="MobiDB-lite"/>
    </source>
</evidence>
<feature type="modified residue" description="4-aspartylphosphate" evidence="2">
    <location>
        <position position="72"/>
    </location>
</feature>
<organism evidence="5 6">
    <name type="scientific">Tahibacter aquaticus</name>
    <dbReference type="NCBI Taxonomy" id="520092"/>
    <lineage>
        <taxon>Bacteria</taxon>
        <taxon>Pseudomonadati</taxon>
        <taxon>Pseudomonadota</taxon>
        <taxon>Gammaproteobacteria</taxon>
        <taxon>Lysobacterales</taxon>
        <taxon>Rhodanobacteraceae</taxon>
        <taxon>Tahibacter</taxon>
    </lineage>
</organism>
<sequence length="143" mass="15684">MKFTLLAEEGSRSSGGASPENHRVLLVEDQPDVARVTALGLAHLGVEVRVAATGSAALEQALAFRPTLVLLDLDLPDFNGHEVARRLRAQREFDAVWLVALTSWNTPDMRQRSVEAGMVEHLAKPIDLDVLARLLARLPRAFL</sequence>
<dbReference type="Pfam" id="PF00072">
    <property type="entry name" value="Response_reg"/>
    <property type="match status" value="1"/>
</dbReference>
<evidence type="ECO:0000256" key="2">
    <source>
        <dbReference type="PROSITE-ProRule" id="PRU00169"/>
    </source>
</evidence>
<dbReference type="PANTHER" id="PTHR44591">
    <property type="entry name" value="STRESS RESPONSE REGULATOR PROTEIN 1"/>
    <property type="match status" value="1"/>
</dbReference>
<protein>
    <submittedName>
        <fullName evidence="5">Response regulator receiver domain-containing protein</fullName>
    </submittedName>
</protein>
<dbReference type="PANTHER" id="PTHR44591:SF3">
    <property type="entry name" value="RESPONSE REGULATORY DOMAIN-CONTAINING PROTEIN"/>
    <property type="match status" value="1"/>
</dbReference>
<comment type="caution">
    <text evidence="5">The sequence shown here is derived from an EMBL/GenBank/DDBJ whole genome shotgun (WGS) entry which is preliminary data.</text>
</comment>
<dbReference type="GO" id="GO:0000160">
    <property type="term" value="P:phosphorelay signal transduction system"/>
    <property type="evidence" value="ECO:0007669"/>
    <property type="project" value="InterPro"/>
</dbReference>
<dbReference type="EMBL" id="SNZH01000003">
    <property type="protein sequence ID" value="TDR46805.1"/>
    <property type="molecule type" value="Genomic_DNA"/>
</dbReference>
<dbReference type="PROSITE" id="PS50110">
    <property type="entry name" value="RESPONSE_REGULATORY"/>
    <property type="match status" value="1"/>
</dbReference>
<dbReference type="InterPro" id="IPR001789">
    <property type="entry name" value="Sig_transdc_resp-reg_receiver"/>
</dbReference>
<keyword evidence="6" id="KW-1185">Reference proteome</keyword>